<name>A0A1T5FNC5_9SPHN</name>
<accession>A0A1T5FNC5</accession>
<dbReference type="Pfam" id="PF16233">
    <property type="entry name" value="DUF4893"/>
    <property type="match status" value="1"/>
</dbReference>
<protein>
    <recommendedName>
        <fullName evidence="3">DUF4893 domain-containing protein</fullName>
    </recommendedName>
</protein>
<evidence type="ECO:0000313" key="2">
    <source>
        <dbReference type="Proteomes" id="UP000189818"/>
    </source>
</evidence>
<dbReference type="EMBL" id="FUYM01000010">
    <property type="protein sequence ID" value="SKB97587.1"/>
    <property type="molecule type" value="Genomic_DNA"/>
</dbReference>
<dbReference type="OrthoDB" id="9153930at2"/>
<dbReference type="AlphaFoldDB" id="A0A1T5FNC5"/>
<evidence type="ECO:0000313" key="1">
    <source>
        <dbReference type="EMBL" id="SKB97587.1"/>
    </source>
</evidence>
<gene>
    <name evidence="1" type="ORF">SAMN06295920_11060</name>
</gene>
<dbReference type="PROSITE" id="PS51257">
    <property type="entry name" value="PROKAR_LIPOPROTEIN"/>
    <property type="match status" value="1"/>
</dbReference>
<dbReference type="Proteomes" id="UP000189818">
    <property type="component" value="Unassembled WGS sequence"/>
</dbReference>
<sequence>MPHVRIGLAGALLLTVAACGSKSIDREAPRPRPSDWRQIVTAPDRDRLARWRAAWIAGLDKATAAGNAAQVAAQGALLKPDAALDGPLPPQGDYSCRVIKMGAQTKGLMDYVAYPYFNCRISMLDGRLHLAKLNGSQRPVGDIFPDEGRRMIFLGAMMLGDETRPLPYGRDGERDMVGIVERVASQRWRIAFPYPRWESTIDIFELIPKG</sequence>
<dbReference type="InterPro" id="IPR032609">
    <property type="entry name" value="DUF4893"/>
</dbReference>
<dbReference type="RefSeq" id="WP_079649866.1">
    <property type="nucleotide sequence ID" value="NZ_FUYM01000010.1"/>
</dbReference>
<proteinExistence type="predicted"/>
<reference evidence="2" key="1">
    <citation type="submission" date="2017-02" db="EMBL/GenBank/DDBJ databases">
        <authorList>
            <person name="Varghese N."/>
            <person name="Submissions S."/>
        </authorList>
    </citation>
    <scope>NUCLEOTIDE SEQUENCE [LARGE SCALE GENOMIC DNA]</scope>
    <source>
        <strain evidence="2">UM2</strain>
    </source>
</reference>
<evidence type="ECO:0008006" key="3">
    <source>
        <dbReference type="Google" id="ProtNLM"/>
    </source>
</evidence>
<dbReference type="STRING" id="439228.SAMN06295920_11060"/>
<organism evidence="1 2">
    <name type="scientific">Rhizorhabdus histidinilytica</name>
    <dbReference type="NCBI Taxonomy" id="439228"/>
    <lineage>
        <taxon>Bacteria</taxon>
        <taxon>Pseudomonadati</taxon>
        <taxon>Pseudomonadota</taxon>
        <taxon>Alphaproteobacteria</taxon>
        <taxon>Sphingomonadales</taxon>
        <taxon>Sphingomonadaceae</taxon>
        <taxon>Rhizorhabdus</taxon>
    </lineage>
</organism>
<keyword evidence="2" id="KW-1185">Reference proteome</keyword>